<evidence type="ECO:0000313" key="3">
    <source>
        <dbReference type="Proteomes" id="UP000319160"/>
    </source>
</evidence>
<gene>
    <name evidence="2" type="ORF">FHL15_009797</name>
</gene>
<dbReference type="OrthoDB" id="4727359at2759"/>
<dbReference type="Proteomes" id="UP000319160">
    <property type="component" value="Unassembled WGS sequence"/>
</dbReference>
<name>A0A553HN26_9PEZI</name>
<organism evidence="2 3">
    <name type="scientific">Xylaria flabelliformis</name>
    <dbReference type="NCBI Taxonomy" id="2512241"/>
    <lineage>
        <taxon>Eukaryota</taxon>
        <taxon>Fungi</taxon>
        <taxon>Dikarya</taxon>
        <taxon>Ascomycota</taxon>
        <taxon>Pezizomycotina</taxon>
        <taxon>Sordariomycetes</taxon>
        <taxon>Xylariomycetidae</taxon>
        <taxon>Xylariales</taxon>
        <taxon>Xylariaceae</taxon>
        <taxon>Xylaria</taxon>
    </lineage>
</organism>
<feature type="compositionally biased region" description="Low complexity" evidence="1">
    <location>
        <begin position="29"/>
        <end position="38"/>
    </location>
</feature>
<feature type="region of interest" description="Disordered" evidence="1">
    <location>
        <begin position="27"/>
        <end position="59"/>
    </location>
</feature>
<feature type="region of interest" description="Disordered" evidence="1">
    <location>
        <begin position="76"/>
        <end position="101"/>
    </location>
</feature>
<keyword evidence="3" id="KW-1185">Reference proteome</keyword>
<proteinExistence type="predicted"/>
<accession>A0A553HN26</accession>
<reference evidence="3" key="1">
    <citation type="submission" date="2019-06" db="EMBL/GenBank/DDBJ databases">
        <title>Draft genome sequence of the griseofulvin-producing fungus Xylaria cubensis strain G536.</title>
        <authorList>
            <person name="Mead M.E."/>
            <person name="Raja H.A."/>
            <person name="Steenwyk J.L."/>
            <person name="Knowles S.L."/>
            <person name="Oberlies N.H."/>
            <person name="Rokas A."/>
        </authorList>
    </citation>
    <scope>NUCLEOTIDE SEQUENCE [LARGE SCALE GENOMIC DNA]</scope>
    <source>
        <strain evidence="3">G536</strain>
    </source>
</reference>
<comment type="caution">
    <text evidence="2">The sequence shown here is derived from an EMBL/GenBank/DDBJ whole genome shotgun (WGS) entry which is preliminary data.</text>
</comment>
<sequence>MPKIGPASIPNCSSGNSLSNATILCAPTSSEGSGSSPSQQLNGNDVGKRPNTPYGKLSPKTLNSWRLRVLESLNMHNVGGDGDEEDYSRTPTSVDKADASNPFDSHAGSDFDILDMSLSSIVSKTNRAATNEMCQTIKALRPLSQELEDVILPEQCAAIEKHVKEGRHLVALAQAIRFSCDFAFEGDYRDSFMAGIHIYRVGEEDEAPGIELQFTKQLSLDLRKYIARRLLRGLLLRYPKRSFPRTFWVAEGDTNPAEKRAILLTNDAVGTDNVYELDRKIHNILVKQWWDDCLNGSKIARVK</sequence>
<protein>
    <submittedName>
        <fullName evidence="2">Uncharacterized protein</fullName>
    </submittedName>
</protein>
<dbReference type="EMBL" id="VFLP01000069">
    <property type="protein sequence ID" value="TRX89360.1"/>
    <property type="molecule type" value="Genomic_DNA"/>
</dbReference>
<evidence type="ECO:0000313" key="2">
    <source>
        <dbReference type="EMBL" id="TRX89360.1"/>
    </source>
</evidence>
<dbReference type="AlphaFoldDB" id="A0A553HN26"/>
<evidence type="ECO:0000256" key="1">
    <source>
        <dbReference type="SAM" id="MobiDB-lite"/>
    </source>
</evidence>